<evidence type="ECO:0000256" key="7">
    <source>
        <dbReference type="HAMAP-Rule" id="MF_04002"/>
    </source>
</evidence>
<dbReference type="Gene3D" id="2.60.175.20">
    <property type="entry name" value="Major capsid L1 (late) superfamily, Papillomavirus"/>
    <property type="match status" value="2"/>
</dbReference>
<dbReference type="GO" id="GO:0039620">
    <property type="term" value="C:T=7 icosahedral viral capsid"/>
    <property type="evidence" value="ECO:0007669"/>
    <property type="project" value="UniProtKB-UniRule"/>
</dbReference>
<dbReference type="Pfam" id="PF00500">
    <property type="entry name" value="Late_protein_L1"/>
    <property type="match status" value="1"/>
</dbReference>
<evidence type="ECO:0000256" key="8">
    <source>
        <dbReference type="RuleBase" id="RU361248"/>
    </source>
</evidence>
<comment type="subunit">
    <text evidence="7">Self-assembles into homopentamers. The capsid has an icosahedral symmetry and consists of 72 capsomers, with each capsomer being a pentamer of L1. Interacts with the minor capsid protein L2; this interaction is necessary for viral genome encapsidation. Interacts with protein E2; this interaction enhances E2-dependent replication and transcription activation.</text>
</comment>
<evidence type="ECO:0000256" key="1">
    <source>
        <dbReference type="ARBA" id="ARBA00022561"/>
    </source>
</evidence>
<evidence type="ECO:0000256" key="2">
    <source>
        <dbReference type="ARBA" id="ARBA00022581"/>
    </source>
</evidence>
<evidence type="ECO:0000256" key="3">
    <source>
        <dbReference type="ARBA" id="ARBA00022804"/>
    </source>
</evidence>
<dbReference type="SUPFAM" id="SSF88648">
    <property type="entry name" value="Group I dsDNA viruses"/>
    <property type="match status" value="1"/>
</dbReference>
<dbReference type="HAMAP" id="MF_04002">
    <property type="entry name" value="PPV_L1"/>
    <property type="match status" value="1"/>
</dbReference>
<gene>
    <name evidence="7 8 9" type="primary">L1</name>
</gene>
<proteinExistence type="inferred from homology"/>
<evidence type="ECO:0000256" key="6">
    <source>
        <dbReference type="ARBA" id="ARBA00023296"/>
    </source>
</evidence>
<comment type="subcellular location">
    <subcellularLocation>
        <location evidence="7">Virion</location>
    </subcellularLocation>
    <subcellularLocation>
        <location evidence="7">Host nucleus</location>
    </subcellularLocation>
</comment>
<dbReference type="GO" id="GO:0042025">
    <property type="term" value="C:host cell nucleus"/>
    <property type="evidence" value="ECO:0007669"/>
    <property type="project" value="UniProtKB-SubCell"/>
</dbReference>
<keyword evidence="8" id="KW-1145">T=7 icosahedral capsid protein</keyword>
<dbReference type="GO" id="GO:0019062">
    <property type="term" value="P:virion attachment to host cell"/>
    <property type="evidence" value="ECO:0007669"/>
    <property type="project" value="UniProtKB-UniRule"/>
</dbReference>
<dbReference type="PRINTS" id="PR00865">
    <property type="entry name" value="HPVCAPSIDL1"/>
</dbReference>
<dbReference type="GO" id="GO:0075509">
    <property type="term" value="P:endocytosis involved in viral entry into host cell"/>
    <property type="evidence" value="ECO:0007669"/>
    <property type="project" value="UniProtKB-KW"/>
</dbReference>
<reference evidence="9" key="1">
    <citation type="journal article" date="2018" name="MSphere">
        <title>Metagenomic Discovery of 83 New Human Papillomavirus Types in Patients with Immunodeficiency.</title>
        <authorList>
            <person name="Pastrana D.V."/>
            <person name="Peretti A."/>
            <person name="Welch N.L."/>
            <person name="Borgogna C."/>
            <person name="Olivero C."/>
            <person name="Badolato R."/>
            <person name="Notarangelo L.D."/>
            <person name="Gariglio M."/>
            <person name="FitzGerald P.C."/>
            <person name="McIntosh C.E."/>
            <person name="Reeves J."/>
            <person name="Starrett G.J."/>
            <person name="Bliskovsky V."/>
            <person name="Velez D."/>
            <person name="Brownell I."/>
            <person name="Yarchoan R."/>
            <person name="Wyvill K.M."/>
            <person name="Uldrick T.S."/>
            <person name="Maldarelli F."/>
            <person name="Lisco A."/>
            <person name="Sereti I."/>
            <person name="Gonzalez C.M."/>
            <person name="Androphy E.J."/>
            <person name="McBride A.A."/>
            <person name="Van Doorslaer K."/>
            <person name="Garcia F."/>
            <person name="Dvoretzky I."/>
            <person name="Liu J.S."/>
            <person name="Han J."/>
            <person name="Murphy P.M."/>
            <person name="McDermott D.H."/>
            <person name="Buck C.B."/>
        </authorList>
    </citation>
    <scope>NUCLEOTIDE SEQUENCE</scope>
    <source>
        <strain evidence="9">Gamma19_TVMBSGc2450</strain>
    </source>
</reference>
<dbReference type="Proteomes" id="UP000290902">
    <property type="component" value="Segment"/>
</dbReference>
<feature type="disulfide bond" description="Interchain (with Cys-176)" evidence="7">
    <location>
        <position position="437"/>
    </location>
</feature>
<keyword evidence="5 7" id="KW-0426">Late protein</keyword>
<keyword evidence="7" id="KW-1048">Host nucleus</keyword>
<keyword evidence="3 7" id="KW-1161">Viral attachment to host cell</keyword>
<keyword evidence="1 7" id="KW-0167">Capsid protein</keyword>
<comment type="similarity">
    <text evidence="7 8">Belongs to the papillomaviridae L1 protein family.</text>
</comment>
<dbReference type="EMBL" id="MF588732">
    <property type="protein sequence ID" value="ATQ38468.1"/>
    <property type="molecule type" value="Genomic_DNA"/>
</dbReference>
<keyword evidence="4 7" id="KW-0946">Virion</keyword>
<accession>A0A2D2ALY1</accession>
<organism evidence="9">
    <name type="scientific">Gammapapillomavirus 19</name>
    <dbReference type="NCBI Taxonomy" id="1513264"/>
    <lineage>
        <taxon>Viruses</taxon>
        <taxon>Monodnaviria</taxon>
        <taxon>Shotokuvirae</taxon>
        <taxon>Cossaviricota</taxon>
        <taxon>Papovaviricetes</taxon>
        <taxon>Zurhausenvirales</taxon>
        <taxon>Papillomaviridae</taxon>
        <taxon>Firstpapillomavirinae</taxon>
        <taxon>Gammapapillomavirus</taxon>
    </lineage>
</organism>
<name>A0A2D2ALY1_9PAPI</name>
<evidence type="ECO:0000256" key="4">
    <source>
        <dbReference type="ARBA" id="ARBA00022844"/>
    </source>
</evidence>
<dbReference type="InterPro" id="IPR002210">
    <property type="entry name" value="Capsid_L1_Papillomavir"/>
</dbReference>
<keyword evidence="6 7" id="KW-1160">Virus entry into host cell</keyword>
<evidence type="ECO:0000256" key="5">
    <source>
        <dbReference type="ARBA" id="ARBA00022921"/>
    </source>
</evidence>
<dbReference type="InterPro" id="IPR036973">
    <property type="entry name" value="Capsid_L1_sf_Papillomavir"/>
</dbReference>
<keyword evidence="7" id="KW-1162">Viral penetration into host cytoplasm</keyword>
<keyword evidence="7" id="KW-1015">Disulfide bond</keyword>
<evidence type="ECO:0000313" key="9">
    <source>
        <dbReference type="EMBL" id="ATQ38468.1"/>
    </source>
</evidence>
<feature type="disulfide bond" description="Interchain (with Cys-437)" evidence="7">
    <location>
        <position position="176"/>
    </location>
</feature>
<keyword evidence="2 7" id="KW-0945">Host-virus interaction</keyword>
<keyword evidence="7" id="KW-1164">Virus endocytosis by host</keyword>
<sequence length="510" mass="58299">MALWLRDTGKLYLPPSKPVARILSTDEYVSETNIYFHSATDRLLTVGHPYFEVIDQGTQEVVVPKVSAQQFRVFRLKLPDPNKFALIDQSIFNPERERLVWRLKGIEVGRGGPLGISCTGHPYFNKYSDVENLAAQNVAENDDNRVNLAFDPKQNQVFIVGCTPPWGEYWDTTKPCPDRPLKDGQCPPIERVSAYIQDGDMSDIGFGAINNKTFFEDKAGVPLELTNSISKWPDFLKMGKDVYGDAMFFFGRREQLYLRHMFTRAGIVGDNIPIEGEKFFYNPVINGNSTPSSTYVGTPSGSLNSTDAQMFNKPFWLQRAQGPNNGVLWGNQMFVTVLDNTRGTNFTLAIQKENKPITEESYTYKSKDFKQYMRHAEVYEMEIIVQLCKVTLDPDVLAHINVMNPTILDDWELAFVPPPPQGIEDTYRYLSSWATRCPTAEPNKEKVDPYKDYKFWEIDLSEKFTTELSQTSLGRRFLYQTGILTRKRIRTDITNSQTAKKGSKRRRVGK</sequence>
<dbReference type="InterPro" id="IPR011222">
    <property type="entry name" value="dsDNA_vir_gr_I_capsid"/>
</dbReference>
<comment type="function">
    <text evidence="7 8">Forms an icosahedral capsid with a T=7 symmetry and a 50 nm diameter. The capsid is composed of 72 pentamers linked to each other by disulfide bonds and associated with L2 proteins. Binds to heparan sulfate proteoglycans on cell surface of basal layer keratinocytes to provide initial virion attachment. This binding mediates a conformational change in the virus capsid that facilitates efficient infection. The virion enters the host cell via endocytosis. During virus trafficking, L1 protein dissociates from the viral DNA and the genomic DNA is released to the host nucleus. The virion assembly takes place within the cell nucleus. Encapsulates the genomic DNA together with protein L2.</text>
</comment>
<protein>
    <recommendedName>
        <fullName evidence="7 8">Major capsid protein L1</fullName>
    </recommendedName>
</protein>
<dbReference type="GO" id="GO:0005198">
    <property type="term" value="F:structural molecule activity"/>
    <property type="evidence" value="ECO:0007669"/>
    <property type="project" value="UniProtKB-UniRule"/>
</dbReference>